<dbReference type="Pfam" id="PF00076">
    <property type="entry name" value="RRM_1"/>
    <property type="match status" value="1"/>
</dbReference>
<sequence length="671" mass="75357">MYSNATSRFEDVQRPLLEDEEQDGIELSRVDAEPSLAHDLCDDAAQQAINELDQSVNATDPSNASQYGRKLRHLSKACKRYRRLPSTCVLQETNGLVVECQAFAKGGFAEVYRGSLEGFGQIAVKRLRPDVLLQQPELLFLEAVIWKHANHRNIAPFIAALVHAPSPCLISPWMNHGNIISYLKEHPETDIQPLILNIIDGCRFLHGISVVHGDLKGANILVNENQEACLSDFGMSNVYRNAVDQQIGTASWTTTVLGGGSIRWLAPELLFSPVEKPSFASDAYAFGVVLWEILTCRIPYEHLSTDQSVMLHVSQGFRPCFRCITDSPADVGNLIEIMRNCWATLPHARPKISTDLRQRLFQRLPPKIREISWLSRCMLILSSLIGIAASHALGLAARAEAFSLPTIPLATVVIFTTIFVILAVRYILLRTYGIIPWLIVGPSRTGTLYNTFFTAVHLTCIPGAIFSCSLGFFLRFAEIPEAWGPEEAFRRFSFVFLWVTVGLSLISGVYHDVKNVFILLWLQCWEQKARDRDDDDEIQASVVTHTQLLVSNVGPLVSEDDIRYMFEASGEIESVSMHRPGHHCVVQYRDDRDAERILASGDFLTTLRISRRTIRMLKLDEEEYVPPTSIQVLVELDMASSHYHIIPGTSQLDFLLAGWSTLSIRSFYVEV</sequence>
<dbReference type="Pfam" id="PF07714">
    <property type="entry name" value="PK_Tyr_Ser-Thr"/>
    <property type="match status" value="1"/>
</dbReference>
<dbReference type="PROSITE" id="PS50011">
    <property type="entry name" value="PROTEIN_KINASE_DOM"/>
    <property type="match status" value="1"/>
</dbReference>
<keyword evidence="3" id="KW-1133">Transmembrane helix</keyword>
<keyword evidence="3" id="KW-0472">Membrane</keyword>
<name>A0A6A4HK38_9AGAR</name>
<dbReference type="InterPro" id="IPR051681">
    <property type="entry name" value="Ser/Thr_Kinases-Pseudokinases"/>
</dbReference>
<feature type="domain" description="RRM" evidence="5">
    <location>
        <begin position="546"/>
        <end position="621"/>
    </location>
</feature>
<dbReference type="Proteomes" id="UP000799118">
    <property type="component" value="Unassembled WGS sequence"/>
</dbReference>
<feature type="region of interest" description="Disordered" evidence="2">
    <location>
        <begin position="1"/>
        <end position="23"/>
    </location>
</feature>
<evidence type="ECO:0000313" key="6">
    <source>
        <dbReference type="EMBL" id="KAE9399212.1"/>
    </source>
</evidence>
<evidence type="ECO:0000259" key="5">
    <source>
        <dbReference type="PROSITE" id="PS50102"/>
    </source>
</evidence>
<dbReference type="InterPro" id="IPR001245">
    <property type="entry name" value="Ser-Thr/Tyr_kinase_cat_dom"/>
</dbReference>
<keyword evidence="6" id="KW-0418">Kinase</keyword>
<dbReference type="InterPro" id="IPR000504">
    <property type="entry name" value="RRM_dom"/>
</dbReference>
<feature type="domain" description="Protein kinase" evidence="4">
    <location>
        <begin position="97"/>
        <end position="361"/>
    </location>
</feature>
<gene>
    <name evidence="6" type="ORF">BT96DRAFT_858465</name>
</gene>
<dbReference type="SMART" id="SM00360">
    <property type="entry name" value="RRM"/>
    <property type="match status" value="1"/>
</dbReference>
<dbReference type="PROSITE" id="PS50102">
    <property type="entry name" value="RRM"/>
    <property type="match status" value="1"/>
</dbReference>
<dbReference type="InterPro" id="IPR012677">
    <property type="entry name" value="Nucleotide-bd_a/b_plait_sf"/>
</dbReference>
<keyword evidence="6" id="KW-0808">Transferase</keyword>
<dbReference type="InterPro" id="IPR000719">
    <property type="entry name" value="Prot_kinase_dom"/>
</dbReference>
<accession>A0A6A4HK38</accession>
<protein>
    <submittedName>
        <fullName evidence="6">Kinase-like protein</fullName>
    </submittedName>
</protein>
<dbReference type="GO" id="GO:0004674">
    <property type="term" value="F:protein serine/threonine kinase activity"/>
    <property type="evidence" value="ECO:0007669"/>
    <property type="project" value="TreeGrafter"/>
</dbReference>
<feature type="transmembrane region" description="Helical" evidence="3">
    <location>
        <begin position="488"/>
        <end position="510"/>
    </location>
</feature>
<proteinExistence type="predicted"/>
<dbReference type="PANTHER" id="PTHR44329">
    <property type="entry name" value="SERINE/THREONINE-PROTEIN KINASE TNNI3K-RELATED"/>
    <property type="match status" value="1"/>
</dbReference>
<dbReference type="SMART" id="SM00220">
    <property type="entry name" value="S_TKc"/>
    <property type="match status" value="1"/>
</dbReference>
<feature type="transmembrane region" description="Helical" evidence="3">
    <location>
        <begin position="407"/>
        <end position="428"/>
    </location>
</feature>
<evidence type="ECO:0000256" key="2">
    <source>
        <dbReference type="SAM" id="MobiDB-lite"/>
    </source>
</evidence>
<feature type="compositionally biased region" description="Basic and acidic residues" evidence="2">
    <location>
        <begin position="8"/>
        <end position="17"/>
    </location>
</feature>
<keyword evidence="3" id="KW-0812">Transmembrane</keyword>
<evidence type="ECO:0000259" key="4">
    <source>
        <dbReference type="PROSITE" id="PS50011"/>
    </source>
</evidence>
<keyword evidence="1" id="KW-0694">RNA-binding</keyword>
<dbReference type="Gene3D" id="3.30.70.330">
    <property type="match status" value="1"/>
</dbReference>
<dbReference type="GO" id="GO:0003723">
    <property type="term" value="F:RNA binding"/>
    <property type="evidence" value="ECO:0007669"/>
    <property type="project" value="UniProtKB-UniRule"/>
</dbReference>
<dbReference type="InterPro" id="IPR035979">
    <property type="entry name" value="RBD_domain_sf"/>
</dbReference>
<dbReference type="PROSITE" id="PS00108">
    <property type="entry name" value="PROTEIN_KINASE_ST"/>
    <property type="match status" value="1"/>
</dbReference>
<organism evidence="6 7">
    <name type="scientific">Gymnopus androsaceus JB14</name>
    <dbReference type="NCBI Taxonomy" id="1447944"/>
    <lineage>
        <taxon>Eukaryota</taxon>
        <taxon>Fungi</taxon>
        <taxon>Dikarya</taxon>
        <taxon>Basidiomycota</taxon>
        <taxon>Agaricomycotina</taxon>
        <taxon>Agaricomycetes</taxon>
        <taxon>Agaricomycetidae</taxon>
        <taxon>Agaricales</taxon>
        <taxon>Marasmiineae</taxon>
        <taxon>Omphalotaceae</taxon>
        <taxon>Gymnopus</taxon>
    </lineage>
</organism>
<dbReference type="SUPFAM" id="SSF54928">
    <property type="entry name" value="RNA-binding domain, RBD"/>
    <property type="match status" value="1"/>
</dbReference>
<dbReference type="SUPFAM" id="SSF56112">
    <property type="entry name" value="Protein kinase-like (PK-like)"/>
    <property type="match status" value="1"/>
</dbReference>
<evidence type="ECO:0000256" key="3">
    <source>
        <dbReference type="SAM" id="Phobius"/>
    </source>
</evidence>
<dbReference type="InterPro" id="IPR008271">
    <property type="entry name" value="Ser/Thr_kinase_AS"/>
</dbReference>
<evidence type="ECO:0000313" key="7">
    <source>
        <dbReference type="Proteomes" id="UP000799118"/>
    </source>
</evidence>
<feature type="transmembrane region" description="Helical" evidence="3">
    <location>
        <begin position="373"/>
        <end position="395"/>
    </location>
</feature>
<reference evidence="6" key="1">
    <citation type="journal article" date="2019" name="Environ. Microbiol.">
        <title>Fungal ecological strategies reflected in gene transcription - a case study of two litter decomposers.</title>
        <authorList>
            <person name="Barbi F."/>
            <person name="Kohler A."/>
            <person name="Barry K."/>
            <person name="Baskaran P."/>
            <person name="Daum C."/>
            <person name="Fauchery L."/>
            <person name="Ihrmark K."/>
            <person name="Kuo A."/>
            <person name="LaButti K."/>
            <person name="Lipzen A."/>
            <person name="Morin E."/>
            <person name="Grigoriev I.V."/>
            <person name="Henrissat B."/>
            <person name="Lindahl B."/>
            <person name="Martin F."/>
        </authorList>
    </citation>
    <scope>NUCLEOTIDE SEQUENCE</scope>
    <source>
        <strain evidence="6">JB14</strain>
    </source>
</reference>
<evidence type="ECO:0000256" key="1">
    <source>
        <dbReference type="PROSITE-ProRule" id="PRU00176"/>
    </source>
</evidence>
<dbReference type="EMBL" id="ML769472">
    <property type="protein sequence ID" value="KAE9399212.1"/>
    <property type="molecule type" value="Genomic_DNA"/>
</dbReference>
<feature type="transmembrane region" description="Helical" evidence="3">
    <location>
        <begin position="448"/>
        <end position="476"/>
    </location>
</feature>
<dbReference type="OrthoDB" id="6718656at2759"/>
<dbReference type="GO" id="GO:0005524">
    <property type="term" value="F:ATP binding"/>
    <property type="evidence" value="ECO:0007669"/>
    <property type="project" value="InterPro"/>
</dbReference>
<dbReference type="InterPro" id="IPR011009">
    <property type="entry name" value="Kinase-like_dom_sf"/>
</dbReference>
<dbReference type="Gene3D" id="1.10.510.10">
    <property type="entry name" value="Transferase(Phosphotransferase) domain 1"/>
    <property type="match status" value="1"/>
</dbReference>
<dbReference type="AlphaFoldDB" id="A0A6A4HK38"/>
<keyword evidence="7" id="KW-1185">Reference proteome</keyword>